<accession>A8ZWQ5</accession>
<evidence type="ECO:0000256" key="4">
    <source>
        <dbReference type="ARBA" id="ARBA00004741"/>
    </source>
</evidence>
<keyword evidence="15" id="KW-0511">Multifunctional enzyme</keyword>
<dbReference type="PROSITE" id="PS00857">
    <property type="entry name" value="PREPHENATE_DEHYDR_1"/>
    <property type="match status" value="1"/>
</dbReference>
<dbReference type="STRING" id="96561.Dole_2583"/>
<protein>
    <recommendedName>
        <fullName evidence="8">Bifunctional chorismate mutase/prephenate dehydratase</fullName>
        <ecNumber evidence="7">4.2.1.51</ecNumber>
        <ecNumber evidence="6">5.4.99.5</ecNumber>
    </recommendedName>
    <alternativeName>
        <fullName evidence="17">Chorismate mutase-prephenate dehydratase</fullName>
    </alternativeName>
    <alternativeName>
        <fullName evidence="16">p-protein</fullName>
    </alternativeName>
</protein>
<comment type="function">
    <text evidence="2">Catalyzes the Claisen rearrangement of chorismate to prephenate and the decarboxylation/dehydration of prephenate to phenylpyruvate.</text>
</comment>
<evidence type="ECO:0000256" key="16">
    <source>
        <dbReference type="ARBA" id="ARBA00031175"/>
    </source>
</evidence>
<evidence type="ECO:0000259" key="22">
    <source>
        <dbReference type="PROSITE" id="PS51671"/>
    </source>
</evidence>
<dbReference type="GO" id="GO:0004664">
    <property type="term" value="F:prephenate dehydratase activity"/>
    <property type="evidence" value="ECO:0007669"/>
    <property type="project" value="UniProtKB-EC"/>
</dbReference>
<keyword evidence="13" id="KW-0413">Isomerase</keyword>
<keyword evidence="9" id="KW-0963">Cytoplasm</keyword>
<feature type="domain" description="Prephenate dehydratase" evidence="21">
    <location>
        <begin position="100"/>
        <end position="275"/>
    </location>
</feature>
<comment type="catalytic activity">
    <reaction evidence="18">
        <text>prephenate + H(+) = 3-phenylpyruvate + CO2 + H2O</text>
        <dbReference type="Rhea" id="RHEA:21648"/>
        <dbReference type="ChEBI" id="CHEBI:15377"/>
        <dbReference type="ChEBI" id="CHEBI:15378"/>
        <dbReference type="ChEBI" id="CHEBI:16526"/>
        <dbReference type="ChEBI" id="CHEBI:18005"/>
        <dbReference type="ChEBI" id="CHEBI:29934"/>
        <dbReference type="EC" id="4.2.1.51"/>
    </reaction>
</comment>
<dbReference type="InterPro" id="IPR036979">
    <property type="entry name" value="CM_dom_sf"/>
</dbReference>
<evidence type="ECO:0000256" key="15">
    <source>
        <dbReference type="ARBA" id="ARBA00023268"/>
    </source>
</evidence>
<dbReference type="Proteomes" id="UP000008561">
    <property type="component" value="Chromosome"/>
</dbReference>
<dbReference type="InterPro" id="IPR036263">
    <property type="entry name" value="Chorismate_II_sf"/>
</dbReference>
<evidence type="ECO:0000313" key="23">
    <source>
        <dbReference type="EMBL" id="ABW68386.1"/>
    </source>
</evidence>
<dbReference type="UniPathway" id="UPA00121">
    <property type="reaction ID" value="UER00345"/>
</dbReference>
<dbReference type="EC" id="4.2.1.51" evidence="7"/>
<dbReference type="SMART" id="SM00830">
    <property type="entry name" value="CM_2"/>
    <property type="match status" value="1"/>
</dbReference>
<evidence type="ECO:0000256" key="6">
    <source>
        <dbReference type="ARBA" id="ARBA00012404"/>
    </source>
</evidence>
<dbReference type="Gene3D" id="3.40.190.10">
    <property type="entry name" value="Periplasmic binding protein-like II"/>
    <property type="match status" value="2"/>
</dbReference>
<evidence type="ECO:0000256" key="2">
    <source>
        <dbReference type="ARBA" id="ARBA00002364"/>
    </source>
</evidence>
<dbReference type="Pfam" id="PF01817">
    <property type="entry name" value="CM_2"/>
    <property type="match status" value="1"/>
</dbReference>
<feature type="domain" description="Chorismate mutase" evidence="20">
    <location>
        <begin position="10"/>
        <end position="100"/>
    </location>
</feature>
<dbReference type="EMBL" id="CP000859">
    <property type="protein sequence ID" value="ABW68386.1"/>
    <property type="molecule type" value="Genomic_DNA"/>
</dbReference>
<evidence type="ECO:0000256" key="17">
    <source>
        <dbReference type="ARBA" id="ARBA00031520"/>
    </source>
</evidence>
<dbReference type="GO" id="GO:0009094">
    <property type="term" value="P:L-phenylalanine biosynthetic process"/>
    <property type="evidence" value="ECO:0007669"/>
    <property type="project" value="UniProtKB-UniPathway"/>
</dbReference>
<feature type="site" description="Essential for prephenate dehydratase activity" evidence="19">
    <location>
        <position position="268"/>
    </location>
</feature>
<dbReference type="HOGENOM" id="CLU_035008_0_1_7"/>
<dbReference type="EC" id="5.4.99.5" evidence="6"/>
<evidence type="ECO:0000256" key="3">
    <source>
        <dbReference type="ARBA" id="ARBA00004496"/>
    </source>
</evidence>
<evidence type="ECO:0000256" key="12">
    <source>
        <dbReference type="ARBA" id="ARBA00023222"/>
    </source>
</evidence>
<dbReference type="PROSITE" id="PS51171">
    <property type="entry name" value="PREPHENATE_DEHYDR_3"/>
    <property type="match status" value="1"/>
</dbReference>
<comment type="catalytic activity">
    <reaction evidence="1">
        <text>chorismate = prephenate</text>
        <dbReference type="Rhea" id="RHEA:13897"/>
        <dbReference type="ChEBI" id="CHEBI:29748"/>
        <dbReference type="ChEBI" id="CHEBI:29934"/>
        <dbReference type="EC" id="5.4.99.5"/>
    </reaction>
</comment>
<dbReference type="eggNOG" id="COG1605">
    <property type="taxonomic scope" value="Bacteria"/>
</dbReference>
<dbReference type="InterPro" id="IPR001086">
    <property type="entry name" value="Preph_deHydtase"/>
</dbReference>
<evidence type="ECO:0000256" key="8">
    <source>
        <dbReference type="ARBA" id="ARBA00014401"/>
    </source>
</evidence>
<evidence type="ECO:0000256" key="11">
    <source>
        <dbReference type="ARBA" id="ARBA00023141"/>
    </source>
</evidence>
<dbReference type="KEGG" id="dol:Dole_2583"/>
<dbReference type="Gene3D" id="3.30.70.260">
    <property type="match status" value="1"/>
</dbReference>
<keyword evidence="10" id="KW-0028">Amino-acid biosynthesis</keyword>
<dbReference type="AlphaFoldDB" id="A8ZWQ5"/>
<dbReference type="PANTHER" id="PTHR21022">
    <property type="entry name" value="PREPHENATE DEHYDRATASE P PROTEIN"/>
    <property type="match status" value="1"/>
</dbReference>
<dbReference type="RefSeq" id="WP_012175998.1">
    <property type="nucleotide sequence ID" value="NC_009943.1"/>
</dbReference>
<dbReference type="OrthoDB" id="9802281at2"/>
<gene>
    <name evidence="23" type="ordered locus">Dole_2583</name>
</gene>
<evidence type="ECO:0000256" key="10">
    <source>
        <dbReference type="ARBA" id="ARBA00022605"/>
    </source>
</evidence>
<comment type="pathway">
    <text evidence="4">Amino-acid biosynthesis; L-phenylalanine biosynthesis; phenylpyruvate from prephenate: step 1/1.</text>
</comment>
<dbReference type="InterPro" id="IPR008242">
    <property type="entry name" value="Chor_mutase/pphenate_deHydtase"/>
</dbReference>
<keyword evidence="12" id="KW-0584">Phenylalanine biosynthesis</keyword>
<dbReference type="eggNOG" id="COG0077">
    <property type="taxonomic scope" value="Bacteria"/>
</dbReference>
<dbReference type="CDD" id="cd04905">
    <property type="entry name" value="ACT_CM-PDT"/>
    <property type="match status" value="1"/>
</dbReference>
<evidence type="ECO:0000259" key="20">
    <source>
        <dbReference type="PROSITE" id="PS51168"/>
    </source>
</evidence>
<comment type="pathway">
    <text evidence="5">Metabolic intermediate biosynthesis; prephenate biosynthesis; prephenate from chorismate: step 1/1.</text>
</comment>
<evidence type="ECO:0000256" key="19">
    <source>
        <dbReference type="PIRSR" id="PIRSR001500-2"/>
    </source>
</evidence>
<evidence type="ECO:0000313" key="24">
    <source>
        <dbReference type="Proteomes" id="UP000008561"/>
    </source>
</evidence>
<dbReference type="Gene3D" id="1.20.59.10">
    <property type="entry name" value="Chorismate mutase"/>
    <property type="match status" value="1"/>
</dbReference>
<proteinExistence type="predicted"/>
<dbReference type="PROSITE" id="PS51671">
    <property type="entry name" value="ACT"/>
    <property type="match status" value="1"/>
</dbReference>
<dbReference type="InterPro" id="IPR002912">
    <property type="entry name" value="ACT_dom"/>
</dbReference>
<dbReference type="SUPFAM" id="SSF53850">
    <property type="entry name" value="Periplasmic binding protein-like II"/>
    <property type="match status" value="1"/>
</dbReference>
<dbReference type="NCBIfam" id="NF008865">
    <property type="entry name" value="PRK11898.1"/>
    <property type="match status" value="1"/>
</dbReference>
<comment type="subcellular location">
    <subcellularLocation>
        <location evidence="3">Cytoplasm</location>
    </subcellularLocation>
</comment>
<dbReference type="SUPFAM" id="SSF48600">
    <property type="entry name" value="Chorismate mutase II"/>
    <property type="match status" value="1"/>
</dbReference>
<feature type="domain" description="ACT" evidence="22">
    <location>
        <begin position="287"/>
        <end position="364"/>
    </location>
</feature>
<dbReference type="SUPFAM" id="SSF55021">
    <property type="entry name" value="ACT-like"/>
    <property type="match status" value="1"/>
</dbReference>
<name>A8ZWQ5_DESOH</name>
<dbReference type="GO" id="GO:0046417">
    <property type="term" value="P:chorismate metabolic process"/>
    <property type="evidence" value="ECO:0007669"/>
    <property type="project" value="InterPro"/>
</dbReference>
<keyword evidence="11" id="KW-0057">Aromatic amino acid biosynthesis</keyword>
<evidence type="ECO:0000256" key="5">
    <source>
        <dbReference type="ARBA" id="ARBA00004817"/>
    </source>
</evidence>
<evidence type="ECO:0000256" key="1">
    <source>
        <dbReference type="ARBA" id="ARBA00000824"/>
    </source>
</evidence>
<evidence type="ECO:0000256" key="14">
    <source>
        <dbReference type="ARBA" id="ARBA00023239"/>
    </source>
</evidence>
<evidence type="ECO:0000256" key="7">
    <source>
        <dbReference type="ARBA" id="ARBA00013147"/>
    </source>
</evidence>
<dbReference type="CDD" id="cd13630">
    <property type="entry name" value="PBP2_PDT_1"/>
    <property type="match status" value="1"/>
</dbReference>
<sequence length="372" mass="40561">MNRSASTDVVSMPSGLDDLRREITRTDRELLALLNHRARLCRQVGRVKSAADQAVFKPFREKEVLEGLVAENPGDLPDDHLRTIYREILSSSRRLQQPQKAVYLGPEGTFSYFAGRELLGSSTDFEPCPSLETVFAAVAGKKADLGIVPLENSLSGSAGQNLDLFLRYGVHIQAEIYLRISYHLVGAGTGLAGIQTVYSHPRAIDQCAAWLSSHLPEAHVVFVGSTAAAAREAAGRPDCVAVGHRQLAAMFSLNLLAGPVEDAPDNWTRFIVIGHQAPAGGSRDKTSILFTLPDKSGALVSVLSVLARGGINMKKLESRPMRSEKWQYLFFADLECDLSDDEYADLQAELVENCQTLRVLGSYPAGLHLNDC</sequence>
<evidence type="ECO:0000256" key="18">
    <source>
        <dbReference type="ARBA" id="ARBA00047848"/>
    </source>
</evidence>
<dbReference type="PIRSF" id="PIRSF001500">
    <property type="entry name" value="Chor_mut_pdt_Ppr"/>
    <property type="match status" value="1"/>
</dbReference>
<keyword evidence="24" id="KW-1185">Reference proteome</keyword>
<organism evidence="23 24">
    <name type="scientific">Desulfosudis oleivorans (strain DSM 6200 / JCM 39069 / Hxd3)</name>
    <name type="common">Desulfococcus oleovorans</name>
    <dbReference type="NCBI Taxonomy" id="96561"/>
    <lineage>
        <taxon>Bacteria</taxon>
        <taxon>Pseudomonadati</taxon>
        <taxon>Thermodesulfobacteriota</taxon>
        <taxon>Desulfobacteria</taxon>
        <taxon>Desulfobacterales</taxon>
        <taxon>Desulfosudaceae</taxon>
        <taxon>Desulfosudis</taxon>
    </lineage>
</organism>
<dbReference type="GO" id="GO:0005737">
    <property type="term" value="C:cytoplasm"/>
    <property type="evidence" value="ECO:0007669"/>
    <property type="project" value="UniProtKB-SubCell"/>
</dbReference>
<dbReference type="InterPro" id="IPR018528">
    <property type="entry name" value="Preph_deHydtase_CS"/>
</dbReference>
<dbReference type="PROSITE" id="PS51168">
    <property type="entry name" value="CHORISMATE_MUT_2"/>
    <property type="match status" value="1"/>
</dbReference>
<dbReference type="GO" id="GO:0004106">
    <property type="term" value="F:chorismate mutase activity"/>
    <property type="evidence" value="ECO:0007669"/>
    <property type="project" value="UniProtKB-EC"/>
</dbReference>
<reference evidence="23 24" key="1">
    <citation type="submission" date="2007-10" db="EMBL/GenBank/DDBJ databases">
        <title>Complete sequence of Desulfococcus oleovorans Hxd3.</title>
        <authorList>
            <consortium name="US DOE Joint Genome Institute"/>
            <person name="Copeland A."/>
            <person name="Lucas S."/>
            <person name="Lapidus A."/>
            <person name="Barry K."/>
            <person name="Glavina del Rio T."/>
            <person name="Dalin E."/>
            <person name="Tice H."/>
            <person name="Pitluck S."/>
            <person name="Kiss H."/>
            <person name="Brettin T."/>
            <person name="Bruce D."/>
            <person name="Detter J.C."/>
            <person name="Han C."/>
            <person name="Schmutz J."/>
            <person name="Larimer F."/>
            <person name="Land M."/>
            <person name="Hauser L."/>
            <person name="Kyrpides N."/>
            <person name="Kim E."/>
            <person name="Wawrik B."/>
            <person name="Richardson P."/>
        </authorList>
    </citation>
    <scope>NUCLEOTIDE SEQUENCE [LARGE SCALE GENOMIC DNA]</scope>
    <source>
        <strain evidence="24">DSM 6200 / JCM 39069 / Hxd3</strain>
    </source>
</reference>
<dbReference type="InterPro" id="IPR045865">
    <property type="entry name" value="ACT-like_dom_sf"/>
</dbReference>
<keyword evidence="14" id="KW-0456">Lyase</keyword>
<dbReference type="InterPro" id="IPR002701">
    <property type="entry name" value="CM_II_prokaryot"/>
</dbReference>
<dbReference type="Pfam" id="PF00800">
    <property type="entry name" value="PDT"/>
    <property type="match status" value="1"/>
</dbReference>
<evidence type="ECO:0000256" key="9">
    <source>
        <dbReference type="ARBA" id="ARBA00022490"/>
    </source>
</evidence>
<evidence type="ECO:0000259" key="21">
    <source>
        <dbReference type="PROSITE" id="PS51171"/>
    </source>
</evidence>
<dbReference type="PANTHER" id="PTHR21022:SF19">
    <property type="entry name" value="PREPHENATE DEHYDRATASE-RELATED"/>
    <property type="match status" value="1"/>
</dbReference>
<dbReference type="UniPathway" id="UPA00120">
    <property type="reaction ID" value="UER00203"/>
</dbReference>
<evidence type="ECO:0000256" key="13">
    <source>
        <dbReference type="ARBA" id="ARBA00023235"/>
    </source>
</evidence>